<protein>
    <submittedName>
        <fullName evidence="3">Transposon ty3-I gag-pol polyprotein</fullName>
    </submittedName>
</protein>
<sequence>HIQESISPCVVPTLLTPKKDGSWRMCVDSRAINKITIKPGDEWNTAFKTKDGLYEWLVMPFGLSNAPTKRGHLQKVIKALSDNNLFVNLKKCTFLTNKLLFLGYIMSSNGIHVDETKVQEVRDSPSPKTLSEVRSFHGLATFYKRFVRNFSSIVAPITSCLKKGPFHLTKEAEESFKIIKEKLTTTPILSLPNFDKVFELKCDACGTGIGAVLSQEGRPVAFHSEKLNEARQKWSTYE</sequence>
<evidence type="ECO:0000256" key="1">
    <source>
        <dbReference type="ARBA" id="ARBA00023268"/>
    </source>
</evidence>
<organism evidence="3 4">
    <name type="scientific">Tanacetum coccineum</name>
    <dbReference type="NCBI Taxonomy" id="301880"/>
    <lineage>
        <taxon>Eukaryota</taxon>
        <taxon>Viridiplantae</taxon>
        <taxon>Streptophyta</taxon>
        <taxon>Embryophyta</taxon>
        <taxon>Tracheophyta</taxon>
        <taxon>Spermatophyta</taxon>
        <taxon>Magnoliopsida</taxon>
        <taxon>eudicotyledons</taxon>
        <taxon>Gunneridae</taxon>
        <taxon>Pentapetalae</taxon>
        <taxon>asterids</taxon>
        <taxon>campanulids</taxon>
        <taxon>Asterales</taxon>
        <taxon>Asteraceae</taxon>
        <taxon>Asteroideae</taxon>
        <taxon>Anthemideae</taxon>
        <taxon>Anthemidinae</taxon>
        <taxon>Tanacetum</taxon>
    </lineage>
</organism>
<evidence type="ECO:0000313" key="3">
    <source>
        <dbReference type="EMBL" id="GJS80161.1"/>
    </source>
</evidence>
<evidence type="ECO:0000313" key="4">
    <source>
        <dbReference type="Proteomes" id="UP001151760"/>
    </source>
</evidence>
<dbReference type="PANTHER" id="PTHR37984">
    <property type="entry name" value="PROTEIN CBG26694"/>
    <property type="match status" value="1"/>
</dbReference>
<proteinExistence type="predicted"/>
<dbReference type="Pfam" id="PF17919">
    <property type="entry name" value="RT_RNaseH_2"/>
    <property type="match status" value="1"/>
</dbReference>
<dbReference type="Gene3D" id="3.30.70.270">
    <property type="match status" value="2"/>
</dbReference>
<feature type="non-terminal residue" evidence="3">
    <location>
        <position position="1"/>
    </location>
</feature>
<keyword evidence="1" id="KW-0511">Multifunctional enzyme</keyword>
<evidence type="ECO:0000259" key="2">
    <source>
        <dbReference type="Pfam" id="PF17919"/>
    </source>
</evidence>
<reference evidence="3" key="2">
    <citation type="submission" date="2022-01" db="EMBL/GenBank/DDBJ databases">
        <authorList>
            <person name="Yamashiro T."/>
            <person name="Shiraishi A."/>
            <person name="Satake H."/>
            <person name="Nakayama K."/>
        </authorList>
    </citation>
    <scope>NUCLEOTIDE SEQUENCE</scope>
</reference>
<dbReference type="InterPro" id="IPR043128">
    <property type="entry name" value="Rev_trsase/Diguanyl_cyclase"/>
</dbReference>
<dbReference type="InterPro" id="IPR041577">
    <property type="entry name" value="RT_RNaseH_2"/>
</dbReference>
<gene>
    <name evidence="3" type="ORF">Tco_0730042</name>
</gene>
<dbReference type="Proteomes" id="UP001151760">
    <property type="component" value="Unassembled WGS sequence"/>
</dbReference>
<name>A0ABQ4YT29_9ASTR</name>
<dbReference type="EMBL" id="BQNB010010651">
    <property type="protein sequence ID" value="GJS80161.1"/>
    <property type="molecule type" value="Genomic_DNA"/>
</dbReference>
<dbReference type="SUPFAM" id="SSF56672">
    <property type="entry name" value="DNA/RNA polymerases"/>
    <property type="match status" value="1"/>
</dbReference>
<reference evidence="3" key="1">
    <citation type="journal article" date="2022" name="Int. J. Mol. Sci.">
        <title>Draft Genome of Tanacetum Coccineum: Genomic Comparison of Closely Related Tanacetum-Family Plants.</title>
        <authorList>
            <person name="Yamashiro T."/>
            <person name="Shiraishi A."/>
            <person name="Nakayama K."/>
            <person name="Satake H."/>
        </authorList>
    </citation>
    <scope>NUCLEOTIDE SEQUENCE</scope>
</reference>
<dbReference type="Gene3D" id="3.10.10.10">
    <property type="entry name" value="HIV Type 1 Reverse Transcriptase, subunit A, domain 1"/>
    <property type="match status" value="1"/>
</dbReference>
<dbReference type="PANTHER" id="PTHR37984:SF5">
    <property type="entry name" value="PROTEIN NYNRIN-LIKE"/>
    <property type="match status" value="1"/>
</dbReference>
<accession>A0ABQ4YT29</accession>
<keyword evidence="4" id="KW-1185">Reference proteome</keyword>
<dbReference type="CDD" id="cd01647">
    <property type="entry name" value="RT_LTR"/>
    <property type="match status" value="1"/>
</dbReference>
<feature type="domain" description="Reverse transcriptase/retrotransposon-derived protein RNase H-like" evidence="2">
    <location>
        <begin position="169"/>
        <end position="238"/>
    </location>
</feature>
<comment type="caution">
    <text evidence="3">The sequence shown here is derived from an EMBL/GenBank/DDBJ whole genome shotgun (WGS) entry which is preliminary data.</text>
</comment>
<dbReference type="InterPro" id="IPR043502">
    <property type="entry name" value="DNA/RNA_pol_sf"/>
</dbReference>
<dbReference type="InterPro" id="IPR050951">
    <property type="entry name" value="Retrovirus_Pol_polyprotein"/>
</dbReference>